<name>A0A0J8D9Q7_CLOCY</name>
<gene>
    <name evidence="1" type="ORF">CLCY_5c00290</name>
</gene>
<accession>A0A0J8D9Q7</accession>
<dbReference type="AlphaFoldDB" id="A0A0J8D9Q7"/>
<keyword evidence="2" id="KW-1185">Reference proteome</keyword>
<evidence type="ECO:0000313" key="1">
    <source>
        <dbReference type="EMBL" id="KMT22790.1"/>
    </source>
</evidence>
<dbReference type="PATRIC" id="fig|1121307.3.peg.1961"/>
<organism evidence="1 2">
    <name type="scientific">Clostridium cylindrosporum DSM 605</name>
    <dbReference type="NCBI Taxonomy" id="1121307"/>
    <lineage>
        <taxon>Bacteria</taxon>
        <taxon>Bacillati</taxon>
        <taxon>Bacillota</taxon>
        <taxon>Clostridia</taxon>
        <taxon>Eubacteriales</taxon>
        <taxon>Clostridiaceae</taxon>
        <taxon>Clostridium</taxon>
    </lineage>
</organism>
<dbReference type="STRING" id="1121307.CLCY_5c00290"/>
<reference evidence="1 2" key="1">
    <citation type="submission" date="2015-06" db="EMBL/GenBank/DDBJ databases">
        <title>Draft genome sequence of the purine-degrading Clostridium cylindrosporum HC-1 (DSM 605).</title>
        <authorList>
            <person name="Poehlein A."/>
            <person name="Schiel-Bengelsdorf B."/>
            <person name="Bengelsdorf F."/>
            <person name="Daniel R."/>
            <person name="Duerre P."/>
        </authorList>
    </citation>
    <scope>NUCLEOTIDE SEQUENCE [LARGE SCALE GENOMIC DNA]</scope>
    <source>
        <strain evidence="1 2">DSM 605</strain>
    </source>
</reference>
<sequence length="58" mass="6138">MAQWWVAVAGAGEINKPCLALKDISNNALINSAGCLNMPTQIAGNALFLLKILEKALN</sequence>
<dbReference type="RefSeq" id="WP_161797097.1">
    <property type="nucleotide sequence ID" value="NZ_LFVU01000004.1"/>
</dbReference>
<evidence type="ECO:0000313" key="2">
    <source>
        <dbReference type="Proteomes" id="UP000036756"/>
    </source>
</evidence>
<protein>
    <submittedName>
        <fullName evidence="1">Uncharacterized protein</fullName>
    </submittedName>
</protein>
<dbReference type="Proteomes" id="UP000036756">
    <property type="component" value="Unassembled WGS sequence"/>
</dbReference>
<proteinExistence type="predicted"/>
<comment type="caution">
    <text evidence="1">The sequence shown here is derived from an EMBL/GenBank/DDBJ whole genome shotgun (WGS) entry which is preliminary data.</text>
</comment>
<dbReference type="EMBL" id="LFVU01000004">
    <property type="protein sequence ID" value="KMT22790.1"/>
    <property type="molecule type" value="Genomic_DNA"/>
</dbReference>